<accession>A0A4C1YGW8</accession>
<protein>
    <submittedName>
        <fullName evidence="2">Uncharacterized protein</fullName>
    </submittedName>
</protein>
<evidence type="ECO:0000313" key="2">
    <source>
        <dbReference type="EMBL" id="GBP73585.1"/>
    </source>
</evidence>
<sequence length="383" mass="41565">MRRSAGRGVRHAEGAPPRPRTGYSAHRRDEEPRGDGPIKSDAASAATAEGKGVRNGKGCLGGKRGLDAISGCKRDNHPVGRGAHVARSRDNTNYSYAVLSGRRIAGRAAGGRAPATVKMFAVRETVPPTRSRTVNSQSKLTPENLLVITVIIRYIHGRIVDHTISWKGKLPSPACLALRTRRYWRHATQPKPINSSTTAKPARSPSARIDRHSSRAARPPPARRPLDGPRPCDSHRPDNLAARRGCARGRRTMAARRAPAGLRKCAEGICSLSFSLNNKIVKLPDGWIRILTQICSALPTRYLLLNTGIKSSSSQVLRSSLTSSIIRGRDTNLNIAPASRRNGWKARLRAGRGAGRRPYRGSEAALTTRRTARAYRAEAPAAI</sequence>
<proteinExistence type="predicted"/>
<feature type="region of interest" description="Disordered" evidence="1">
    <location>
        <begin position="187"/>
        <end position="250"/>
    </location>
</feature>
<name>A0A4C1YGW8_EUMVA</name>
<organism evidence="2 3">
    <name type="scientific">Eumeta variegata</name>
    <name type="common">Bagworm moth</name>
    <name type="synonym">Eumeta japonica</name>
    <dbReference type="NCBI Taxonomy" id="151549"/>
    <lineage>
        <taxon>Eukaryota</taxon>
        <taxon>Metazoa</taxon>
        <taxon>Ecdysozoa</taxon>
        <taxon>Arthropoda</taxon>
        <taxon>Hexapoda</taxon>
        <taxon>Insecta</taxon>
        <taxon>Pterygota</taxon>
        <taxon>Neoptera</taxon>
        <taxon>Endopterygota</taxon>
        <taxon>Lepidoptera</taxon>
        <taxon>Glossata</taxon>
        <taxon>Ditrysia</taxon>
        <taxon>Tineoidea</taxon>
        <taxon>Psychidae</taxon>
        <taxon>Oiketicinae</taxon>
        <taxon>Eumeta</taxon>
    </lineage>
</organism>
<evidence type="ECO:0000256" key="1">
    <source>
        <dbReference type="SAM" id="MobiDB-lite"/>
    </source>
</evidence>
<feature type="compositionally biased region" description="Basic and acidic residues" evidence="1">
    <location>
        <begin position="26"/>
        <end position="38"/>
    </location>
</feature>
<feature type="region of interest" description="Disordered" evidence="1">
    <location>
        <begin position="1"/>
        <end position="60"/>
    </location>
</feature>
<comment type="caution">
    <text evidence="2">The sequence shown here is derived from an EMBL/GenBank/DDBJ whole genome shotgun (WGS) entry which is preliminary data.</text>
</comment>
<feature type="compositionally biased region" description="Basic and acidic residues" evidence="1">
    <location>
        <begin position="224"/>
        <end position="238"/>
    </location>
</feature>
<keyword evidence="3" id="KW-1185">Reference proteome</keyword>
<dbReference type="EMBL" id="BGZK01001179">
    <property type="protein sequence ID" value="GBP73585.1"/>
    <property type="molecule type" value="Genomic_DNA"/>
</dbReference>
<evidence type="ECO:0000313" key="3">
    <source>
        <dbReference type="Proteomes" id="UP000299102"/>
    </source>
</evidence>
<dbReference type="AlphaFoldDB" id="A0A4C1YGW8"/>
<gene>
    <name evidence="2" type="ORF">EVAR_59799_1</name>
</gene>
<reference evidence="2 3" key="1">
    <citation type="journal article" date="2019" name="Commun. Biol.">
        <title>The bagworm genome reveals a unique fibroin gene that provides high tensile strength.</title>
        <authorList>
            <person name="Kono N."/>
            <person name="Nakamura H."/>
            <person name="Ohtoshi R."/>
            <person name="Tomita M."/>
            <person name="Numata K."/>
            <person name="Arakawa K."/>
        </authorList>
    </citation>
    <scope>NUCLEOTIDE SEQUENCE [LARGE SCALE GENOMIC DNA]</scope>
</reference>
<dbReference type="Proteomes" id="UP000299102">
    <property type="component" value="Unassembled WGS sequence"/>
</dbReference>